<name>A0A117EE76_STRSC</name>
<reference evidence="3" key="1">
    <citation type="submission" date="2015-11" db="EMBL/GenBank/DDBJ databases">
        <authorList>
            <consortium name="Cross-ministerial Strategic Innovation Promotion Program (SIP) consortium"/>
            <person name="Tomihama T."/>
            <person name="Ikenaga M."/>
            <person name="Sakai M."/>
            <person name="Okubo T."/>
            <person name="Ikeda S."/>
        </authorList>
    </citation>
    <scope>NUCLEOTIDE SEQUENCE [LARGE SCALE GENOMIC DNA]</scope>
    <source>
        <strain evidence="3">S58</strain>
    </source>
</reference>
<reference evidence="3" key="3">
    <citation type="submission" date="2016-02" db="EMBL/GenBank/DDBJ databases">
        <title>Draft genome of pathogenic Streptomyces sp. in Japan.</title>
        <authorList>
            <person name="Tomihama T."/>
            <person name="Ikenaga M."/>
            <person name="Sakai M."/>
            <person name="Okubo T."/>
            <person name="Ikeda S."/>
        </authorList>
    </citation>
    <scope>NUCLEOTIDE SEQUENCE [LARGE SCALE GENOMIC DNA]</scope>
    <source>
        <strain evidence="3">S58</strain>
    </source>
</reference>
<proteinExistence type="predicted"/>
<evidence type="ECO:0000256" key="1">
    <source>
        <dbReference type="SAM" id="Phobius"/>
    </source>
</evidence>
<dbReference type="EMBL" id="BCMM01000018">
    <property type="protein sequence ID" value="GAQ63623.1"/>
    <property type="molecule type" value="Genomic_DNA"/>
</dbReference>
<dbReference type="OrthoDB" id="4248010at2"/>
<organism evidence="2 3">
    <name type="scientific">Streptomyces scabiei</name>
    <dbReference type="NCBI Taxonomy" id="1930"/>
    <lineage>
        <taxon>Bacteria</taxon>
        <taxon>Bacillati</taxon>
        <taxon>Actinomycetota</taxon>
        <taxon>Actinomycetes</taxon>
        <taxon>Kitasatosporales</taxon>
        <taxon>Streptomycetaceae</taxon>
        <taxon>Streptomyces</taxon>
    </lineage>
</organism>
<sequence length="100" mass="10979">MKDPRHRILTAGAVAVSGALSTAIGVRLDAYGVPPVLLFACTASCLATFSSLLFRLIETWSTTTHRCTRPGCDFRVSLTRATAADNRRWQEIAARHPHRN</sequence>
<dbReference type="AlphaFoldDB" id="A0A117EE76"/>
<keyword evidence="1" id="KW-0472">Membrane</keyword>
<keyword evidence="1" id="KW-1133">Transmembrane helix</keyword>
<evidence type="ECO:0000313" key="3">
    <source>
        <dbReference type="Proteomes" id="UP000067448"/>
    </source>
</evidence>
<feature type="transmembrane region" description="Helical" evidence="1">
    <location>
        <begin position="35"/>
        <end position="57"/>
    </location>
</feature>
<dbReference type="RefSeq" id="WP_059081219.1">
    <property type="nucleotide sequence ID" value="NZ_BCMM01000018.1"/>
</dbReference>
<dbReference type="Proteomes" id="UP000067448">
    <property type="component" value="Unassembled WGS sequence"/>
</dbReference>
<accession>A0A117EE76</accession>
<evidence type="ECO:0000313" key="2">
    <source>
        <dbReference type="EMBL" id="GAQ63623.1"/>
    </source>
</evidence>
<comment type="caution">
    <text evidence="2">The sequence shown here is derived from an EMBL/GenBank/DDBJ whole genome shotgun (WGS) entry which is preliminary data.</text>
</comment>
<protein>
    <submittedName>
        <fullName evidence="2">Uncharacterized protein</fullName>
    </submittedName>
</protein>
<gene>
    <name evidence="2" type="ORF">SsS58_04006</name>
</gene>
<reference evidence="2 3" key="2">
    <citation type="journal article" date="2016" name="Genome Announc.">
        <title>Draft Genome Sequences of Streptomyces scabiei S58, Streptomyces turgidiscabies T45, and Streptomyces acidiscabies a10, the Pathogens of Potato Common Scab, Isolated in Japan.</title>
        <authorList>
            <person name="Tomihama T."/>
            <person name="Nishi Y."/>
            <person name="Sakai M."/>
            <person name="Ikenaga M."/>
            <person name="Okubo T."/>
            <person name="Ikeda S."/>
        </authorList>
    </citation>
    <scope>NUCLEOTIDE SEQUENCE [LARGE SCALE GENOMIC DNA]</scope>
    <source>
        <strain evidence="2 3">S58</strain>
    </source>
</reference>
<keyword evidence="1" id="KW-0812">Transmembrane</keyword>